<keyword evidence="3" id="KW-1185">Reference proteome</keyword>
<feature type="transmembrane region" description="Helical" evidence="1">
    <location>
        <begin position="74"/>
        <end position="98"/>
    </location>
</feature>
<sequence>MNRIQKVSSHLLLIFSILLSAVPLLTMIQWTFISTKTSDVSDVINFFGIFEKTIQTPEGYVNLSNVSWTPLLQLLGFSADMIGLLPFLISLFILKAIFKNYQKGEIFSVRNAIQYRRLGVLFLLDALLIKSLSQTLMVLAVTFTSPPGHRYLTISFGTPNLTSLFYGILVIIVSWVMLEASKLHDEHKFTI</sequence>
<dbReference type="OrthoDB" id="8479187at2"/>
<accession>A0A0W0YIH1</accession>
<evidence type="ECO:0000256" key="1">
    <source>
        <dbReference type="SAM" id="Phobius"/>
    </source>
</evidence>
<dbReference type="PATRIC" id="fig|45074.5.peg.3064"/>
<protein>
    <recommendedName>
        <fullName evidence="4">Transmembrane protein</fullName>
    </recommendedName>
</protein>
<dbReference type="Pfam" id="PF11188">
    <property type="entry name" value="DUF2975"/>
    <property type="match status" value="1"/>
</dbReference>
<keyword evidence="1" id="KW-0472">Membrane</keyword>
<dbReference type="RefSeq" id="WP_006871002.1">
    <property type="nucleotide sequence ID" value="NZ_CAAAIH010000009.1"/>
</dbReference>
<feature type="transmembrane region" description="Helical" evidence="1">
    <location>
        <begin position="118"/>
        <end position="141"/>
    </location>
</feature>
<reference evidence="2 3" key="1">
    <citation type="submission" date="2015-11" db="EMBL/GenBank/DDBJ databases">
        <title>Genomic analysis of 38 Legionella species identifies large and diverse effector repertoires.</title>
        <authorList>
            <person name="Burstein D."/>
            <person name="Amaro F."/>
            <person name="Zusman T."/>
            <person name="Lifshitz Z."/>
            <person name="Cohen O."/>
            <person name="Gilbert J.A."/>
            <person name="Pupko T."/>
            <person name="Shuman H.A."/>
            <person name="Segal G."/>
        </authorList>
    </citation>
    <scope>NUCLEOTIDE SEQUENCE [LARGE SCALE GENOMIC DNA]</scope>
    <source>
        <strain evidence="2 3">SC-63-C7</strain>
    </source>
</reference>
<keyword evidence="1" id="KW-0812">Transmembrane</keyword>
<evidence type="ECO:0000313" key="3">
    <source>
        <dbReference type="Proteomes" id="UP000054703"/>
    </source>
</evidence>
<feature type="transmembrane region" description="Helical" evidence="1">
    <location>
        <begin position="12"/>
        <end position="33"/>
    </location>
</feature>
<gene>
    <name evidence="2" type="ORF">Lsan_2853</name>
</gene>
<dbReference type="EMBL" id="LNYU01000081">
    <property type="protein sequence ID" value="KTD56693.1"/>
    <property type="molecule type" value="Genomic_DNA"/>
</dbReference>
<evidence type="ECO:0008006" key="4">
    <source>
        <dbReference type="Google" id="ProtNLM"/>
    </source>
</evidence>
<organism evidence="2 3">
    <name type="scientific">Legionella santicrucis</name>
    <dbReference type="NCBI Taxonomy" id="45074"/>
    <lineage>
        <taxon>Bacteria</taxon>
        <taxon>Pseudomonadati</taxon>
        <taxon>Pseudomonadota</taxon>
        <taxon>Gammaproteobacteria</taxon>
        <taxon>Legionellales</taxon>
        <taxon>Legionellaceae</taxon>
        <taxon>Legionella</taxon>
    </lineage>
</organism>
<proteinExistence type="predicted"/>
<feature type="transmembrane region" description="Helical" evidence="1">
    <location>
        <begin position="161"/>
        <end position="178"/>
    </location>
</feature>
<dbReference type="STRING" id="45074.Lsan_2853"/>
<evidence type="ECO:0000313" key="2">
    <source>
        <dbReference type="EMBL" id="KTD56693.1"/>
    </source>
</evidence>
<keyword evidence="1" id="KW-1133">Transmembrane helix</keyword>
<name>A0A0W0YIH1_9GAMM</name>
<dbReference type="AlphaFoldDB" id="A0A0W0YIH1"/>
<dbReference type="Proteomes" id="UP000054703">
    <property type="component" value="Unassembled WGS sequence"/>
</dbReference>
<dbReference type="InterPro" id="IPR021354">
    <property type="entry name" value="DUF2975"/>
</dbReference>
<comment type="caution">
    <text evidence="2">The sequence shown here is derived from an EMBL/GenBank/DDBJ whole genome shotgun (WGS) entry which is preliminary data.</text>
</comment>